<organism>
    <name type="scientific">Serpula lacrymans var. lacrymans (strain S7.9)</name>
    <name type="common">Dry rot fungus</name>
    <dbReference type="NCBI Taxonomy" id="578457"/>
    <lineage>
        <taxon>Eukaryota</taxon>
        <taxon>Fungi</taxon>
        <taxon>Dikarya</taxon>
        <taxon>Basidiomycota</taxon>
        <taxon>Agaricomycotina</taxon>
        <taxon>Agaricomycetes</taxon>
        <taxon>Agaricomycetidae</taxon>
        <taxon>Boletales</taxon>
        <taxon>Coniophorineae</taxon>
        <taxon>Serpulaceae</taxon>
        <taxon>Serpula</taxon>
    </lineage>
</organism>
<dbReference type="Proteomes" id="UP000008064">
    <property type="component" value="Unassembled WGS sequence"/>
</dbReference>
<proteinExistence type="predicted"/>
<dbReference type="RefSeq" id="XP_007315878.1">
    <property type="nucleotide sequence ID" value="XM_007315816.1"/>
</dbReference>
<accession>F8NPZ9</accession>
<dbReference type="InterPro" id="IPR027417">
    <property type="entry name" value="P-loop_NTPase"/>
</dbReference>
<sequence>AIRPEQNQWLSQERRALVPGIIEGHPNLQHWSTGPREYQVESWIHSLASVSQLLVVPTGGGKTAVFYGLLLLIQELITNPVHGVEDLPTTPVILIVTPLIALGNTQVSSLTTTNNRAYQTEQAAEMVNLNIKAIAVHWDSVLIILSQTL</sequence>
<dbReference type="Gene3D" id="3.40.50.300">
    <property type="entry name" value="P-loop containing nucleotide triphosphate hydrolases"/>
    <property type="match status" value="1"/>
</dbReference>
<name>F8NPZ9_SERL9</name>
<dbReference type="OrthoDB" id="3260945at2759"/>
<dbReference type="SUPFAM" id="SSF52540">
    <property type="entry name" value="P-loop containing nucleoside triphosphate hydrolases"/>
    <property type="match status" value="1"/>
</dbReference>
<dbReference type="HOGENOM" id="CLU_1754180_0_0_1"/>
<dbReference type="EMBL" id="GL945431">
    <property type="protein sequence ID" value="EGO27787.1"/>
    <property type="molecule type" value="Genomic_DNA"/>
</dbReference>
<evidence type="ECO:0000313" key="1">
    <source>
        <dbReference type="EMBL" id="EGO27787.1"/>
    </source>
</evidence>
<gene>
    <name evidence="1" type="ORF">SERLADRAFT_383316</name>
</gene>
<dbReference type="AlphaFoldDB" id="F8NPZ9"/>
<protein>
    <submittedName>
        <fullName evidence="1">Uncharacterized protein</fullName>
    </submittedName>
</protein>
<dbReference type="KEGG" id="sla:SERLADRAFT_383316"/>
<feature type="non-terminal residue" evidence="1">
    <location>
        <position position="1"/>
    </location>
</feature>
<reference evidence="1" key="1">
    <citation type="submission" date="2011-04" db="EMBL/GenBank/DDBJ databases">
        <title>Evolution of plant cell wall degrading machinery underlies the functional diversity of forest fungi.</title>
        <authorList>
            <consortium name="US DOE Joint Genome Institute (JGI-PGF)"/>
            <person name="Eastwood D.C."/>
            <person name="Floudas D."/>
            <person name="Binder M."/>
            <person name="Majcherczyk A."/>
            <person name="Schneider P."/>
            <person name="Aerts A."/>
            <person name="Asiegbu F.O."/>
            <person name="Baker S.E."/>
            <person name="Barry K."/>
            <person name="Bendiksby M."/>
            <person name="Blumentritt M."/>
            <person name="Coutinho P.M."/>
            <person name="Cullen D."/>
            <person name="Cullen D."/>
            <person name="Gathman A."/>
            <person name="Goodell B."/>
            <person name="Henrissat B."/>
            <person name="Ihrmark K."/>
            <person name="Kauserud H."/>
            <person name="Kohler A."/>
            <person name="LaButti K."/>
            <person name="Lapidus A."/>
            <person name="Lavin J.L."/>
            <person name="Lee Y.-H."/>
            <person name="Lindquist E."/>
            <person name="Lilly W."/>
            <person name="Lucas S."/>
            <person name="Morin E."/>
            <person name="Murat C."/>
            <person name="Oguiza J.A."/>
            <person name="Park J."/>
            <person name="Pisabarro A.G."/>
            <person name="Riley R."/>
            <person name="Rosling A."/>
            <person name="Salamov A."/>
            <person name="Schmidt O."/>
            <person name="Schmutz J."/>
            <person name="Skrede I."/>
            <person name="Stenlid J."/>
            <person name="Wiebenga A."/>
            <person name="Xie X."/>
            <person name="Kues U."/>
            <person name="Hibbett D.S."/>
            <person name="Hoffmeister D."/>
            <person name="Hogberg N."/>
            <person name="Martin F."/>
            <person name="Grigoriev I.V."/>
            <person name="Watkinson S.C."/>
        </authorList>
    </citation>
    <scope>NUCLEOTIDE SEQUENCE</scope>
    <source>
        <strain evidence="1">S7.9</strain>
    </source>
</reference>
<dbReference type="GeneID" id="18811046"/>